<organism evidence="2 3">
    <name type="scientific">Halovibrio salipaludis</name>
    <dbReference type="NCBI Taxonomy" id="2032626"/>
    <lineage>
        <taxon>Bacteria</taxon>
        <taxon>Pseudomonadati</taxon>
        <taxon>Pseudomonadota</taxon>
        <taxon>Gammaproteobacteria</taxon>
        <taxon>Oceanospirillales</taxon>
        <taxon>Halomonadaceae</taxon>
        <taxon>Halovibrio</taxon>
    </lineage>
</organism>
<name>A0A2A2F6B3_9GAMM</name>
<proteinExistence type="predicted"/>
<feature type="domain" description="PilZ" evidence="1">
    <location>
        <begin position="43"/>
        <end position="133"/>
    </location>
</feature>
<comment type="caution">
    <text evidence="2">The sequence shown here is derived from an EMBL/GenBank/DDBJ whole genome shotgun (WGS) entry which is preliminary data.</text>
</comment>
<evidence type="ECO:0000259" key="1">
    <source>
        <dbReference type="Pfam" id="PF07238"/>
    </source>
</evidence>
<dbReference type="EMBL" id="NSKD01000004">
    <property type="protein sequence ID" value="PAU80135.1"/>
    <property type="molecule type" value="Genomic_DNA"/>
</dbReference>
<evidence type="ECO:0000313" key="2">
    <source>
        <dbReference type="EMBL" id="PAU80135.1"/>
    </source>
</evidence>
<gene>
    <name evidence="2" type="ORF">CK501_10840</name>
</gene>
<sequence>MHLADVPFALRREHKRLNQGRGEPSLTTSWSGQCSASEQRIQPRFAAPGLSVRVRARRLLHWERQSRPVECLDINRYGVAIVAEEAFREGTSMRMDFRGEYITQSDVNGRVKSCVREADGQYRLGIQFTYCSMRGHYSRAIDNALSQIEAFCRRQMARYRR</sequence>
<dbReference type="SUPFAM" id="SSF141371">
    <property type="entry name" value="PilZ domain-like"/>
    <property type="match status" value="1"/>
</dbReference>
<dbReference type="InterPro" id="IPR009875">
    <property type="entry name" value="PilZ_domain"/>
</dbReference>
<dbReference type="Proteomes" id="UP000218896">
    <property type="component" value="Unassembled WGS sequence"/>
</dbReference>
<dbReference type="AlphaFoldDB" id="A0A2A2F6B3"/>
<keyword evidence="3" id="KW-1185">Reference proteome</keyword>
<dbReference type="Pfam" id="PF07238">
    <property type="entry name" value="PilZ"/>
    <property type="match status" value="1"/>
</dbReference>
<protein>
    <submittedName>
        <fullName evidence="2">PilZ domain-containing protein</fullName>
    </submittedName>
</protein>
<dbReference type="GO" id="GO:0035438">
    <property type="term" value="F:cyclic-di-GMP binding"/>
    <property type="evidence" value="ECO:0007669"/>
    <property type="project" value="InterPro"/>
</dbReference>
<reference evidence="2 3" key="1">
    <citation type="submission" date="2017-08" db="EMBL/GenBank/DDBJ databases">
        <title>Halovibrio sewagensis sp. nov., isolated from wastewater of high salinity.</title>
        <authorList>
            <person name="Dong X."/>
            <person name="Zhang G."/>
        </authorList>
    </citation>
    <scope>NUCLEOTIDE SEQUENCE [LARGE SCALE GENOMIC DNA]</scope>
    <source>
        <strain evidence="2 3">YL5-2</strain>
    </source>
</reference>
<evidence type="ECO:0000313" key="3">
    <source>
        <dbReference type="Proteomes" id="UP000218896"/>
    </source>
</evidence>
<accession>A0A2A2F6B3</accession>